<evidence type="ECO:0008006" key="3">
    <source>
        <dbReference type="Google" id="ProtNLM"/>
    </source>
</evidence>
<comment type="caution">
    <text evidence="1">The sequence shown here is derived from an EMBL/GenBank/DDBJ whole genome shotgun (WGS) entry which is preliminary data.</text>
</comment>
<protein>
    <recommendedName>
        <fullName evidence="3">PDZ domain-containing protein</fullName>
    </recommendedName>
</protein>
<dbReference type="Pfam" id="PF13650">
    <property type="entry name" value="Asp_protease_2"/>
    <property type="match status" value="1"/>
</dbReference>
<sequence length="378" mass="42478">MTLKGAYLFLLLFIGLSVTAQTIRLPYNDKGGWMLVDLKVNNTPMTFLFDTGWDGLAIRGSLLDRFHKAGAIDVVDANNIAQQVELIHVDSMKVGSYTFRDIPFTDLEKFPMLSDPIFDCYNIAGILGNVIYQDKILEIDPVKQEIILQDFNPELVDRLLAGGFTEVKNSNRSYTPRMVIPMKVNELERYFLLDTGDNSYLSMSVDPQVLQTLEPAQTHKYLTTGSVSAFGLNESLNYTLVSSGNTIKVGKQYFDNQEITFSLGENANQIGVEFIKQYHLVYFPDKATLFMKKVKQSTVISTLEKVGYGIAYVEGQYRIAAIGEKNRQVRLGDIVLALDGIPMDKLCNYRKYIQAKSTPPVLTVSRDEKQLTISPNGK</sequence>
<reference evidence="1 2" key="1">
    <citation type="journal article" date="2006" name="Int. J. Syst. Evol. Microbiol.">
        <title>Myroides pelagicus sp. nov., isolated from seawater in Thailand.</title>
        <authorList>
            <person name="Yoon J."/>
            <person name="Maneerat S."/>
            <person name="Kawai F."/>
            <person name="Yokota A."/>
        </authorList>
    </citation>
    <scope>NUCLEOTIDE SEQUENCE [LARGE SCALE GENOMIC DNA]</scope>
    <source>
        <strain evidence="1 2">SM1T</strain>
    </source>
</reference>
<dbReference type="Gene3D" id="2.40.70.10">
    <property type="entry name" value="Acid Proteases"/>
    <property type="match status" value="1"/>
</dbReference>
<dbReference type="RefSeq" id="WP_155036989.1">
    <property type="nucleotide sequence ID" value="NZ_JBHTIG010000031.1"/>
</dbReference>
<name>A0A7K1GSP9_9FLAO</name>
<dbReference type="InterPro" id="IPR021109">
    <property type="entry name" value="Peptidase_aspartic_dom_sf"/>
</dbReference>
<dbReference type="OrthoDB" id="5580718at2"/>
<evidence type="ECO:0000313" key="1">
    <source>
        <dbReference type="EMBL" id="MTH31023.1"/>
    </source>
</evidence>
<dbReference type="SUPFAM" id="SSF50156">
    <property type="entry name" value="PDZ domain-like"/>
    <property type="match status" value="1"/>
</dbReference>
<keyword evidence="2" id="KW-1185">Reference proteome</keyword>
<accession>A0A7K1GSP9</accession>
<dbReference type="SUPFAM" id="SSF50630">
    <property type="entry name" value="Acid proteases"/>
    <property type="match status" value="1"/>
</dbReference>
<gene>
    <name evidence="1" type="ORF">GJV77_14210</name>
</gene>
<dbReference type="Proteomes" id="UP000488936">
    <property type="component" value="Unassembled WGS sequence"/>
</dbReference>
<organism evidence="1 2">
    <name type="scientific">Myroides pelagicus</name>
    <dbReference type="NCBI Taxonomy" id="270914"/>
    <lineage>
        <taxon>Bacteria</taxon>
        <taxon>Pseudomonadati</taxon>
        <taxon>Bacteroidota</taxon>
        <taxon>Flavobacteriia</taxon>
        <taxon>Flavobacteriales</taxon>
        <taxon>Flavobacteriaceae</taxon>
        <taxon>Myroides</taxon>
    </lineage>
</organism>
<proteinExistence type="predicted"/>
<dbReference type="AlphaFoldDB" id="A0A7K1GSP9"/>
<dbReference type="InterPro" id="IPR036034">
    <property type="entry name" value="PDZ_sf"/>
</dbReference>
<dbReference type="EMBL" id="WMJY01000058">
    <property type="protein sequence ID" value="MTH31023.1"/>
    <property type="molecule type" value="Genomic_DNA"/>
</dbReference>
<evidence type="ECO:0000313" key="2">
    <source>
        <dbReference type="Proteomes" id="UP000488936"/>
    </source>
</evidence>